<keyword evidence="3" id="KW-0378">Hydrolase</keyword>
<feature type="domain" description="Succinylglutamate desuccinylase/Aspartoacylase catalytic" evidence="5">
    <location>
        <begin position="49"/>
        <end position="236"/>
    </location>
</feature>
<gene>
    <name evidence="6" type="ORF">JQX41_04320</name>
    <name evidence="7" type="ORF">JQX48_04320</name>
</gene>
<evidence type="ECO:0000259" key="5">
    <source>
        <dbReference type="Pfam" id="PF24827"/>
    </source>
</evidence>
<evidence type="ECO:0000313" key="9">
    <source>
        <dbReference type="Proteomes" id="UP000809440"/>
    </source>
</evidence>
<evidence type="ECO:0000313" key="7">
    <source>
        <dbReference type="EMBL" id="MBM2416181.1"/>
    </source>
</evidence>
<dbReference type="CDD" id="cd06252">
    <property type="entry name" value="M14_ASTE_ASPA-like"/>
    <property type="match status" value="1"/>
</dbReference>
<keyword evidence="9" id="KW-1185">Reference proteome</keyword>
<sequence length="335" mass="35544">MKTPSRIALTIDLSQQGKHTGDAMLRWSDNSNPLGYHPIPVVSVKGAGGPVLLLLGGTHGDEFEGPSAIMRVLQSVDPSHLRGQIIAFPTLNMPAVAASSRVSPLDGANLNRAFPGTRDGGPTAMIAHFLETEILPLCDAAIDLHSGGKASFFEPCALPTLTDDPALATKNMQLAHLFGLPLVWRLGGHNDNRSVNSAADRAGVPMIATELGGGGGVDPGITDQAEAGIWNILRHLNMVDGEVHHPPKPRVVEIRDPGASLYARSEGLFDRALSAGQDVTAGDFAGWFHHVTEPERPSVRLTVPQDGMILAHTNRGLVTRGEMLLLVVQDVDQAL</sequence>
<keyword evidence="2" id="KW-0479">Metal-binding</keyword>
<comment type="cofactor">
    <cofactor evidence="1">
        <name>Zn(2+)</name>
        <dbReference type="ChEBI" id="CHEBI:29105"/>
    </cofactor>
</comment>
<dbReference type="AlphaFoldDB" id="A0A9Q2P7T4"/>
<evidence type="ECO:0000256" key="4">
    <source>
        <dbReference type="ARBA" id="ARBA00022833"/>
    </source>
</evidence>
<dbReference type="GeneID" id="62642089"/>
<dbReference type="Proteomes" id="UP000809440">
    <property type="component" value="Unassembled WGS sequence"/>
</dbReference>
<dbReference type="GO" id="GO:0016788">
    <property type="term" value="F:hydrolase activity, acting on ester bonds"/>
    <property type="evidence" value="ECO:0007669"/>
    <property type="project" value="InterPro"/>
</dbReference>
<evidence type="ECO:0000256" key="3">
    <source>
        <dbReference type="ARBA" id="ARBA00022801"/>
    </source>
</evidence>
<proteinExistence type="predicted"/>
<comment type="caution">
    <text evidence="6">The sequence shown here is derived from an EMBL/GenBank/DDBJ whole genome shotgun (WGS) entry which is preliminary data.</text>
</comment>
<dbReference type="PIRSF" id="PIRSF039012">
    <property type="entry name" value="ASP"/>
    <property type="match status" value="1"/>
</dbReference>
<dbReference type="Pfam" id="PF24827">
    <property type="entry name" value="AstE_AspA_cat"/>
    <property type="match status" value="1"/>
</dbReference>
<dbReference type="GO" id="GO:0046872">
    <property type="term" value="F:metal ion binding"/>
    <property type="evidence" value="ECO:0007669"/>
    <property type="project" value="UniProtKB-KW"/>
</dbReference>
<dbReference type="PANTHER" id="PTHR37326:SF1">
    <property type="entry name" value="BLL3975 PROTEIN"/>
    <property type="match status" value="1"/>
</dbReference>
<organism evidence="6 8">
    <name type="scientific">Marivita cryptomonadis</name>
    <dbReference type="NCBI Taxonomy" id="505252"/>
    <lineage>
        <taxon>Bacteria</taxon>
        <taxon>Pseudomonadati</taxon>
        <taxon>Pseudomonadota</taxon>
        <taxon>Alphaproteobacteria</taxon>
        <taxon>Rhodobacterales</taxon>
        <taxon>Roseobacteraceae</taxon>
        <taxon>Marivita</taxon>
    </lineage>
</organism>
<evidence type="ECO:0000313" key="6">
    <source>
        <dbReference type="EMBL" id="MBM2411514.1"/>
    </source>
</evidence>
<dbReference type="RefSeq" id="WP_085631321.1">
    <property type="nucleotide sequence ID" value="NZ_JAFBWU010000002.1"/>
</dbReference>
<dbReference type="Gene3D" id="3.40.630.10">
    <property type="entry name" value="Zn peptidases"/>
    <property type="match status" value="1"/>
</dbReference>
<evidence type="ECO:0000256" key="1">
    <source>
        <dbReference type="ARBA" id="ARBA00001947"/>
    </source>
</evidence>
<name>A0A9Q2P7T4_9RHOB</name>
<dbReference type="PANTHER" id="PTHR37326">
    <property type="entry name" value="BLL3975 PROTEIN"/>
    <property type="match status" value="1"/>
</dbReference>
<keyword evidence="4" id="KW-0862">Zinc</keyword>
<protein>
    <submittedName>
        <fullName evidence="6">Succinylglutamate desuccinylase/aspartoacylase family protein</fullName>
    </submittedName>
</protein>
<reference evidence="6 9" key="1">
    <citation type="submission" date="2021-01" db="EMBL/GenBank/DDBJ databases">
        <title>Diatom-associated Roseobacters Show Island Model of Population Structure.</title>
        <authorList>
            <person name="Qu L."/>
            <person name="Feng X."/>
            <person name="Chen Y."/>
            <person name="Li L."/>
            <person name="Wang X."/>
            <person name="Hu Z."/>
            <person name="Wang H."/>
            <person name="Luo H."/>
        </authorList>
    </citation>
    <scope>NUCLEOTIDE SEQUENCE</scope>
    <source>
        <strain evidence="7 9">CC28-63</strain>
        <strain evidence="6">CC28-69</strain>
    </source>
</reference>
<dbReference type="InterPro" id="IPR055438">
    <property type="entry name" value="AstE_AspA_cat"/>
</dbReference>
<dbReference type="OrthoDB" id="9782876at2"/>
<evidence type="ECO:0000256" key="2">
    <source>
        <dbReference type="ARBA" id="ARBA00022723"/>
    </source>
</evidence>
<dbReference type="EMBL" id="JAFBXE010000002">
    <property type="protein sequence ID" value="MBM2411514.1"/>
    <property type="molecule type" value="Genomic_DNA"/>
</dbReference>
<dbReference type="Proteomes" id="UP000755667">
    <property type="component" value="Unassembled WGS sequence"/>
</dbReference>
<dbReference type="EMBL" id="JAFBXF010000002">
    <property type="protein sequence ID" value="MBM2416181.1"/>
    <property type="molecule type" value="Genomic_DNA"/>
</dbReference>
<dbReference type="GO" id="GO:0016811">
    <property type="term" value="F:hydrolase activity, acting on carbon-nitrogen (but not peptide) bonds, in linear amides"/>
    <property type="evidence" value="ECO:0007669"/>
    <property type="project" value="InterPro"/>
</dbReference>
<evidence type="ECO:0000313" key="8">
    <source>
        <dbReference type="Proteomes" id="UP000755667"/>
    </source>
</evidence>
<dbReference type="InterPro" id="IPR053138">
    <property type="entry name" value="N-alpha-Ac-DABA_deacetylase"/>
</dbReference>
<dbReference type="SUPFAM" id="SSF53187">
    <property type="entry name" value="Zn-dependent exopeptidases"/>
    <property type="match status" value="1"/>
</dbReference>
<accession>A0A9Q2P7T4</accession>
<dbReference type="InterPro" id="IPR043795">
    <property type="entry name" value="N-alpha-Ac-DABA-like"/>
</dbReference>